<protein>
    <submittedName>
        <fullName evidence="1">Uncharacterized protein</fullName>
    </submittedName>
</protein>
<proteinExistence type="predicted"/>
<comment type="caution">
    <text evidence="1">The sequence shown here is derived from an EMBL/GenBank/DDBJ whole genome shotgun (WGS) entry which is preliminary data.</text>
</comment>
<accession>A0ABR1UAL4</accession>
<evidence type="ECO:0000313" key="1">
    <source>
        <dbReference type="EMBL" id="KAK8054978.1"/>
    </source>
</evidence>
<name>A0ABR1UAL4_9PEZI</name>
<sequence>MDISSLDEATKARLQRVVDLMREFYGTRAEMRYSDAAAIQPGPHDMTRPMPLYQSLKLDPAVIYLYSILPYFDETEAGQMEFYMGGTWSNHLDKDQVQEGCDPFCLDSEGDDVSDPKGPYMWPWFTPLSVLCGRQQVLIYDAMGDRVWTIDQGR</sequence>
<organism evidence="1 2">
    <name type="scientific">Apiospora rasikravindrae</name>
    <dbReference type="NCBI Taxonomy" id="990691"/>
    <lineage>
        <taxon>Eukaryota</taxon>
        <taxon>Fungi</taxon>
        <taxon>Dikarya</taxon>
        <taxon>Ascomycota</taxon>
        <taxon>Pezizomycotina</taxon>
        <taxon>Sordariomycetes</taxon>
        <taxon>Xylariomycetidae</taxon>
        <taxon>Amphisphaeriales</taxon>
        <taxon>Apiosporaceae</taxon>
        <taxon>Apiospora</taxon>
    </lineage>
</organism>
<gene>
    <name evidence="1" type="ORF">PG993_000205</name>
</gene>
<dbReference type="EMBL" id="JAQQWK010000001">
    <property type="protein sequence ID" value="KAK8054978.1"/>
    <property type="molecule type" value="Genomic_DNA"/>
</dbReference>
<evidence type="ECO:0000313" key="2">
    <source>
        <dbReference type="Proteomes" id="UP001444661"/>
    </source>
</evidence>
<keyword evidence="2" id="KW-1185">Reference proteome</keyword>
<reference evidence="1 2" key="1">
    <citation type="submission" date="2023-01" db="EMBL/GenBank/DDBJ databases">
        <title>Analysis of 21 Apiospora genomes using comparative genomics revels a genus with tremendous synthesis potential of carbohydrate active enzymes and secondary metabolites.</title>
        <authorList>
            <person name="Sorensen T."/>
        </authorList>
    </citation>
    <scope>NUCLEOTIDE SEQUENCE [LARGE SCALE GENOMIC DNA]</scope>
    <source>
        <strain evidence="1 2">CBS 33761</strain>
    </source>
</reference>
<dbReference type="Proteomes" id="UP001444661">
    <property type="component" value="Unassembled WGS sequence"/>
</dbReference>